<dbReference type="InterPro" id="IPR019080">
    <property type="entry name" value="YqaJ_viral_recombinase"/>
</dbReference>
<dbReference type="InterPro" id="IPR011335">
    <property type="entry name" value="Restrct_endonuc-II-like"/>
</dbReference>
<name>A0A850RAV9_9GAMM</name>
<evidence type="ECO:0000313" key="3">
    <source>
        <dbReference type="EMBL" id="NVZ10448.1"/>
    </source>
</evidence>
<dbReference type="AlphaFoldDB" id="A0A850RAV9"/>
<evidence type="ECO:0000259" key="2">
    <source>
        <dbReference type="Pfam" id="PF09588"/>
    </source>
</evidence>
<protein>
    <submittedName>
        <fullName evidence="3">YqaJ viral recombinase family protein</fullName>
    </submittedName>
</protein>
<dbReference type="SUPFAM" id="SSF52980">
    <property type="entry name" value="Restriction endonuclease-like"/>
    <property type="match status" value="1"/>
</dbReference>
<dbReference type="Gene3D" id="3.90.320.10">
    <property type="match status" value="1"/>
</dbReference>
<dbReference type="EMBL" id="JABZEO010000010">
    <property type="protein sequence ID" value="NVZ10448.1"/>
    <property type="molecule type" value="Genomic_DNA"/>
</dbReference>
<dbReference type="Proteomes" id="UP000592294">
    <property type="component" value="Unassembled WGS sequence"/>
</dbReference>
<proteinExistence type="predicted"/>
<reference evidence="3 4" key="1">
    <citation type="submission" date="2020-06" db="EMBL/GenBank/DDBJ databases">
        <title>Whole-genome sequence of Allochromatium humboldtianum DSM 21881, type strain.</title>
        <authorList>
            <person name="Kyndt J.A."/>
            <person name="Meyer T.E."/>
        </authorList>
    </citation>
    <scope>NUCLEOTIDE SEQUENCE [LARGE SCALE GENOMIC DNA]</scope>
    <source>
        <strain evidence="3 4">DSM 21881</strain>
    </source>
</reference>
<comment type="caution">
    <text evidence="3">The sequence shown here is derived from an EMBL/GenBank/DDBJ whole genome shotgun (WGS) entry which is preliminary data.</text>
</comment>
<keyword evidence="4" id="KW-1185">Reference proteome</keyword>
<sequence length="365" mass="40287">MHIIDLVQRSSEWQAWRARGVTASEAAVILGRSPYQTPWRLWAEKTGLCAPADLSDNPFVQRGLQYEDTARQGFETRHQTWLLPVCAESARHPVLRCSFDGLTDTGEPVELKVPAVKTWETLQREGEASLAFRLYWIQVQFQLFIAEADRGWLVFDPVQTGRVALEFVIARDEAFIAQELVPACLAFAEAVRTRQEPTPDPARDTYVPDGEARGRWVQLAAEYQAAEQRAGALDAALKEARSALNAAQEGLVALMGDYLLAEHAGLRLRRYQQRGSVDYNAALAALLPDLDPQCLEAYRRPGTLRVRVTRQDAPEPSATSVAASVALRDTTARPKRSRRSGTAPSGAAPGPEETASTAEVISGYF</sequence>
<evidence type="ECO:0000256" key="1">
    <source>
        <dbReference type="SAM" id="MobiDB-lite"/>
    </source>
</evidence>
<gene>
    <name evidence="3" type="ORF">HW932_14380</name>
</gene>
<dbReference type="InterPro" id="IPR011604">
    <property type="entry name" value="PDDEXK-like_dom_sf"/>
</dbReference>
<organism evidence="3 4">
    <name type="scientific">Allochromatium humboldtianum</name>
    <dbReference type="NCBI Taxonomy" id="504901"/>
    <lineage>
        <taxon>Bacteria</taxon>
        <taxon>Pseudomonadati</taxon>
        <taxon>Pseudomonadota</taxon>
        <taxon>Gammaproteobacteria</taxon>
        <taxon>Chromatiales</taxon>
        <taxon>Chromatiaceae</taxon>
        <taxon>Allochromatium</taxon>
    </lineage>
</organism>
<accession>A0A850RAV9</accession>
<feature type="region of interest" description="Disordered" evidence="1">
    <location>
        <begin position="311"/>
        <end position="365"/>
    </location>
</feature>
<feature type="domain" description="YqaJ viral recombinase" evidence="2">
    <location>
        <begin position="12"/>
        <end position="148"/>
    </location>
</feature>
<dbReference type="NCBIfam" id="TIGR03033">
    <property type="entry name" value="phage_rel_nuc"/>
    <property type="match status" value="1"/>
</dbReference>
<dbReference type="RefSeq" id="WP_176977190.1">
    <property type="nucleotide sequence ID" value="NZ_JABZEO010000010.1"/>
</dbReference>
<evidence type="ECO:0000313" key="4">
    <source>
        <dbReference type="Proteomes" id="UP000592294"/>
    </source>
</evidence>
<dbReference type="InterPro" id="IPR017482">
    <property type="entry name" value="Lambda-type_endonuclease"/>
</dbReference>
<dbReference type="Pfam" id="PF09588">
    <property type="entry name" value="YqaJ"/>
    <property type="match status" value="1"/>
</dbReference>